<dbReference type="RefSeq" id="WP_315998063.1">
    <property type="nucleotide sequence ID" value="NZ_JAWDJT010000004.1"/>
</dbReference>
<evidence type="ECO:0008006" key="3">
    <source>
        <dbReference type="Google" id="ProtNLM"/>
    </source>
</evidence>
<sequence length="238" mass="27169">MENNLSKSILAATASSLTDISKDVLEATFDSVLDEGLIKDIPVLNTVHSLFKIGSSIKEKIFINMLLKFLFELKDIAIDKRIDFVNKLQDGEYRDKAGEKIIVILDKLDDSDKASMVGVIFRACVQGKLKFVDFLRLSHIINVAFLDDLYLLKNGFYADGHSATYHLQDTDLSKLYRIGLASASIMPDKLSIAIRERYRGVDKLIDYKTEYKLNNDAYIITREIFDYAWIEKVYGIYK</sequence>
<evidence type="ECO:0000313" key="1">
    <source>
        <dbReference type="EMBL" id="MDU0370586.1"/>
    </source>
</evidence>
<keyword evidence="2" id="KW-1185">Reference proteome</keyword>
<reference evidence="1 2" key="1">
    <citation type="submission" date="2023-10" db="EMBL/GenBank/DDBJ databases">
        <title>Hymenobacter endophyticus sp. nov., an isolate from the leaf tissues of wheat.</title>
        <authorList>
            <person name="Dai Y."/>
        </authorList>
    </citation>
    <scope>NUCLEOTIDE SEQUENCE [LARGE SCALE GENOMIC DNA]</scope>
    <source>
        <strain evidence="1 2">ZK17L-C2</strain>
    </source>
</reference>
<comment type="caution">
    <text evidence="1">The sequence shown here is derived from an EMBL/GenBank/DDBJ whole genome shotgun (WGS) entry which is preliminary data.</text>
</comment>
<name>A0ABU3TGT7_9BACT</name>
<organism evidence="1 2">
    <name type="scientific">Hymenobacter endophyticus</name>
    <dbReference type="NCBI Taxonomy" id="3076335"/>
    <lineage>
        <taxon>Bacteria</taxon>
        <taxon>Pseudomonadati</taxon>
        <taxon>Bacteroidota</taxon>
        <taxon>Cytophagia</taxon>
        <taxon>Cytophagales</taxon>
        <taxon>Hymenobacteraceae</taxon>
        <taxon>Hymenobacter</taxon>
    </lineage>
</organism>
<accession>A0ABU3TGT7</accession>
<evidence type="ECO:0000313" key="2">
    <source>
        <dbReference type="Proteomes" id="UP001250698"/>
    </source>
</evidence>
<gene>
    <name evidence="1" type="ORF">ROI90_09305</name>
</gene>
<proteinExistence type="predicted"/>
<protein>
    <recommendedName>
        <fullName evidence="3">DUF1819 family protein</fullName>
    </recommendedName>
</protein>
<dbReference type="EMBL" id="JAWDJT010000004">
    <property type="protein sequence ID" value="MDU0370586.1"/>
    <property type="molecule type" value="Genomic_DNA"/>
</dbReference>
<dbReference type="Proteomes" id="UP001250698">
    <property type="component" value="Unassembled WGS sequence"/>
</dbReference>